<proteinExistence type="inferred from homology"/>
<evidence type="ECO:0000256" key="4">
    <source>
        <dbReference type="ARBA" id="ARBA00022989"/>
    </source>
</evidence>
<dbReference type="GO" id="GO:0016020">
    <property type="term" value="C:membrane"/>
    <property type="evidence" value="ECO:0007669"/>
    <property type="project" value="UniProtKB-SubCell"/>
</dbReference>
<keyword evidence="5 7" id="KW-0472">Membrane</keyword>
<reference evidence="8 9" key="1">
    <citation type="submission" date="2018-12" db="EMBL/GenBank/DDBJ databases">
        <title>Complete genome sequence of Flaviflexus sp. H23T48.</title>
        <authorList>
            <person name="Bae J.-W."/>
            <person name="Lee J.-Y."/>
        </authorList>
    </citation>
    <scope>NUCLEOTIDE SEQUENCE [LARGE SCALE GENOMIC DNA]</scope>
    <source>
        <strain evidence="8 9">H23T48</strain>
    </source>
</reference>
<feature type="compositionally biased region" description="Low complexity" evidence="6">
    <location>
        <begin position="241"/>
        <end position="264"/>
    </location>
</feature>
<dbReference type="SUPFAM" id="SSF140478">
    <property type="entry name" value="LemA-like"/>
    <property type="match status" value="1"/>
</dbReference>
<keyword evidence="3 7" id="KW-0812">Transmembrane</keyword>
<dbReference type="PANTHER" id="PTHR34478:SF2">
    <property type="entry name" value="MEMBRANE PROTEIN"/>
    <property type="match status" value="1"/>
</dbReference>
<dbReference type="AlphaFoldDB" id="A0A3Q9G2A7"/>
<protein>
    <submittedName>
        <fullName evidence="8">LemA family protein</fullName>
    </submittedName>
</protein>
<dbReference type="OrthoDB" id="9804152at2"/>
<keyword evidence="9" id="KW-1185">Reference proteome</keyword>
<comment type="subcellular location">
    <subcellularLocation>
        <location evidence="1">Membrane</location>
        <topology evidence="1">Single-pass membrane protein</topology>
    </subcellularLocation>
</comment>
<gene>
    <name evidence="8" type="ORF">EJ997_08205</name>
</gene>
<feature type="compositionally biased region" description="Polar residues" evidence="6">
    <location>
        <begin position="190"/>
        <end position="204"/>
    </location>
</feature>
<feature type="transmembrane region" description="Helical" evidence="7">
    <location>
        <begin position="6"/>
        <end position="29"/>
    </location>
</feature>
<evidence type="ECO:0000256" key="2">
    <source>
        <dbReference type="ARBA" id="ARBA00008854"/>
    </source>
</evidence>
<evidence type="ECO:0000256" key="3">
    <source>
        <dbReference type="ARBA" id="ARBA00022692"/>
    </source>
</evidence>
<name>A0A3Q9G2A7_9ACTO</name>
<feature type="region of interest" description="Disordered" evidence="6">
    <location>
        <begin position="190"/>
        <end position="291"/>
    </location>
</feature>
<evidence type="ECO:0000256" key="1">
    <source>
        <dbReference type="ARBA" id="ARBA00004167"/>
    </source>
</evidence>
<feature type="compositionally biased region" description="Gly residues" evidence="6">
    <location>
        <begin position="265"/>
        <end position="275"/>
    </location>
</feature>
<dbReference type="RefSeq" id="WP_126704118.1">
    <property type="nucleotide sequence ID" value="NZ_CP034593.1"/>
</dbReference>
<accession>A0A3Q9G2A7</accession>
<dbReference type="InterPro" id="IPR007156">
    <property type="entry name" value="MamQ_LemA"/>
</dbReference>
<dbReference type="InterPro" id="IPR023353">
    <property type="entry name" value="LemA-like_dom_sf"/>
</dbReference>
<sequence>MDIGWVVLGIVVLLVFIVIAWAIGTYNTLIRLRNQVQESWKQIDVELHRRYQLIPNLVETVKGYAAHERAVLDDVTRMRNIAAQPSNSTAQRAQREGDLSRALGNIFAVAENYPQLQAAGPFRDLQAELSNTEDRIAAGRRFYNSNVSGMNTRIEAFPANIIAGMFSFRRAEYFEIPSYSREAPRVSFATQDGNLGNYQPNNWQPAPEPGAATLGGQRGGYDPNRDAGRPTHGMAPGQGYGNEQNGYGKPQGGSQQSGYGNQQNGYGGHPGGYGNQGQAPDQNPYQPGPQQ</sequence>
<dbReference type="Gene3D" id="1.20.1440.20">
    <property type="entry name" value="LemA-like domain"/>
    <property type="match status" value="1"/>
</dbReference>
<dbReference type="PANTHER" id="PTHR34478">
    <property type="entry name" value="PROTEIN LEMA"/>
    <property type="match status" value="1"/>
</dbReference>
<dbReference type="Pfam" id="PF04011">
    <property type="entry name" value="LemA"/>
    <property type="match status" value="1"/>
</dbReference>
<keyword evidence="4 7" id="KW-1133">Transmembrane helix</keyword>
<evidence type="ECO:0000256" key="7">
    <source>
        <dbReference type="SAM" id="Phobius"/>
    </source>
</evidence>
<evidence type="ECO:0000256" key="5">
    <source>
        <dbReference type="ARBA" id="ARBA00023136"/>
    </source>
</evidence>
<evidence type="ECO:0000256" key="6">
    <source>
        <dbReference type="SAM" id="MobiDB-lite"/>
    </source>
</evidence>
<dbReference type="Proteomes" id="UP000280344">
    <property type="component" value="Chromosome"/>
</dbReference>
<dbReference type="KEGG" id="flh:EJ997_08205"/>
<organism evidence="8 9">
    <name type="scientific">Flaviflexus ciconiae</name>
    <dbReference type="NCBI Taxonomy" id="2496867"/>
    <lineage>
        <taxon>Bacteria</taxon>
        <taxon>Bacillati</taxon>
        <taxon>Actinomycetota</taxon>
        <taxon>Actinomycetes</taxon>
        <taxon>Actinomycetales</taxon>
        <taxon>Actinomycetaceae</taxon>
        <taxon>Flaviflexus</taxon>
    </lineage>
</organism>
<dbReference type="EMBL" id="CP034593">
    <property type="protein sequence ID" value="AZQ77314.1"/>
    <property type="molecule type" value="Genomic_DNA"/>
</dbReference>
<comment type="similarity">
    <text evidence="2">Belongs to the LemA family.</text>
</comment>
<evidence type="ECO:0000313" key="9">
    <source>
        <dbReference type="Proteomes" id="UP000280344"/>
    </source>
</evidence>
<evidence type="ECO:0000313" key="8">
    <source>
        <dbReference type="EMBL" id="AZQ77314.1"/>
    </source>
</evidence>